<name>A0A3B1ACD0_9ZZZZ</name>
<protein>
    <submittedName>
        <fullName evidence="1">Uncharacterized protein</fullName>
    </submittedName>
</protein>
<gene>
    <name evidence="1" type="ORF">MNBD_GAMMA20-604</name>
</gene>
<dbReference type="AlphaFoldDB" id="A0A3B1ACD0"/>
<organism evidence="1">
    <name type="scientific">hydrothermal vent metagenome</name>
    <dbReference type="NCBI Taxonomy" id="652676"/>
    <lineage>
        <taxon>unclassified sequences</taxon>
        <taxon>metagenomes</taxon>
        <taxon>ecological metagenomes</taxon>
    </lineage>
</organism>
<proteinExistence type="predicted"/>
<sequence>MAKSAEDVEKAVAQLPPDQLKKFRAWYEKFDSDTWDEQIEKDISAGKLDALAEVAIADHKAGKTRNWQSK</sequence>
<evidence type="ECO:0000313" key="1">
    <source>
        <dbReference type="EMBL" id="VAW97703.1"/>
    </source>
</evidence>
<accession>A0A3B1ACD0</accession>
<reference evidence="1" key="1">
    <citation type="submission" date="2018-06" db="EMBL/GenBank/DDBJ databases">
        <authorList>
            <person name="Zhirakovskaya E."/>
        </authorList>
    </citation>
    <scope>NUCLEOTIDE SEQUENCE</scope>
</reference>
<dbReference type="EMBL" id="UOFU01000128">
    <property type="protein sequence ID" value="VAW97703.1"/>
    <property type="molecule type" value="Genomic_DNA"/>
</dbReference>